<keyword evidence="4" id="KW-0233">DNA recombination</keyword>
<accession>A0A4V2NVC0</accession>
<comment type="caution">
    <text evidence="7">The sequence shown here is derived from an EMBL/GenBank/DDBJ whole genome shotgun (WGS) entry which is preliminary data.</text>
</comment>
<feature type="domain" description="Tyr recombinase" evidence="6">
    <location>
        <begin position="265"/>
        <end position="479"/>
    </location>
</feature>
<name>A0A4V2NVC0_9PROT</name>
<dbReference type="InterPro" id="IPR013762">
    <property type="entry name" value="Integrase-like_cat_sf"/>
</dbReference>
<dbReference type="InterPro" id="IPR046668">
    <property type="entry name" value="DUF6538"/>
</dbReference>
<dbReference type="InterPro" id="IPR011010">
    <property type="entry name" value="DNA_brk_join_enz"/>
</dbReference>
<dbReference type="Pfam" id="PF20172">
    <property type="entry name" value="DUF6538"/>
    <property type="match status" value="1"/>
</dbReference>
<reference evidence="7 8" key="1">
    <citation type="submission" date="2019-03" db="EMBL/GenBank/DDBJ databases">
        <title>Genome sequence of Thiobacillaceae bacterium LSR1, a sulfur-oxidizing bacterium isolated from freshwater sediment.</title>
        <authorList>
            <person name="Li S."/>
        </authorList>
    </citation>
    <scope>NUCLEOTIDE SEQUENCE [LARGE SCALE GENOMIC DNA]</scope>
    <source>
        <strain evidence="7 8">LSR1</strain>
    </source>
</reference>
<protein>
    <submittedName>
        <fullName evidence="7">Site-specific integrase</fullName>
    </submittedName>
</protein>
<evidence type="ECO:0000259" key="6">
    <source>
        <dbReference type="PROSITE" id="PS51898"/>
    </source>
</evidence>
<dbReference type="EMBL" id="SJZB01000042">
    <property type="protein sequence ID" value="TCJ12866.1"/>
    <property type="molecule type" value="Genomic_DNA"/>
</dbReference>
<evidence type="ECO:0000313" key="8">
    <source>
        <dbReference type="Proteomes" id="UP000295443"/>
    </source>
</evidence>
<dbReference type="AlphaFoldDB" id="A0A4V2NVC0"/>
<dbReference type="Proteomes" id="UP000295443">
    <property type="component" value="Unassembled WGS sequence"/>
</dbReference>
<feature type="coiled-coil region" evidence="5">
    <location>
        <begin position="105"/>
        <end position="139"/>
    </location>
</feature>
<proteinExistence type="inferred from homology"/>
<dbReference type="InterPro" id="IPR050090">
    <property type="entry name" value="Tyrosine_recombinase_XerCD"/>
</dbReference>
<dbReference type="GO" id="GO:0015074">
    <property type="term" value="P:DNA integration"/>
    <property type="evidence" value="ECO:0007669"/>
    <property type="project" value="UniProtKB-KW"/>
</dbReference>
<dbReference type="CDD" id="cd01184">
    <property type="entry name" value="INT_C_like_1"/>
    <property type="match status" value="1"/>
</dbReference>
<dbReference type="PROSITE" id="PS51898">
    <property type="entry name" value="TYR_RECOMBINASE"/>
    <property type="match status" value="1"/>
</dbReference>
<dbReference type="InterPro" id="IPR002104">
    <property type="entry name" value="Integrase_catalytic"/>
</dbReference>
<dbReference type="PANTHER" id="PTHR30349">
    <property type="entry name" value="PHAGE INTEGRASE-RELATED"/>
    <property type="match status" value="1"/>
</dbReference>
<dbReference type="SUPFAM" id="SSF56349">
    <property type="entry name" value="DNA breaking-rejoining enzymes"/>
    <property type="match status" value="1"/>
</dbReference>
<gene>
    <name evidence="7" type="ORF">EZJ19_11560</name>
</gene>
<dbReference type="GO" id="GO:0003677">
    <property type="term" value="F:DNA binding"/>
    <property type="evidence" value="ECO:0007669"/>
    <property type="project" value="UniProtKB-KW"/>
</dbReference>
<keyword evidence="8" id="KW-1185">Reference proteome</keyword>
<dbReference type="RefSeq" id="WP_131447730.1">
    <property type="nucleotide sequence ID" value="NZ_SJZB01000042.1"/>
</dbReference>
<evidence type="ECO:0000256" key="4">
    <source>
        <dbReference type="ARBA" id="ARBA00023172"/>
    </source>
</evidence>
<keyword evidence="5" id="KW-0175">Coiled coil</keyword>
<dbReference type="OrthoDB" id="9784724at2"/>
<evidence type="ECO:0000256" key="3">
    <source>
        <dbReference type="ARBA" id="ARBA00023125"/>
    </source>
</evidence>
<dbReference type="PANTHER" id="PTHR30349:SF41">
    <property type="entry name" value="INTEGRASE_RECOMBINASE PROTEIN MJ0367-RELATED"/>
    <property type="match status" value="1"/>
</dbReference>
<evidence type="ECO:0000313" key="7">
    <source>
        <dbReference type="EMBL" id="TCJ12866.1"/>
    </source>
</evidence>
<keyword evidence="2" id="KW-0229">DNA integration</keyword>
<dbReference type="Gene3D" id="1.10.443.10">
    <property type="entry name" value="Intergrase catalytic core"/>
    <property type="match status" value="1"/>
</dbReference>
<comment type="similarity">
    <text evidence="1">Belongs to the 'phage' integrase family.</text>
</comment>
<keyword evidence="3" id="KW-0238">DNA-binding</keyword>
<dbReference type="GO" id="GO:0006310">
    <property type="term" value="P:DNA recombination"/>
    <property type="evidence" value="ECO:0007669"/>
    <property type="project" value="UniProtKB-KW"/>
</dbReference>
<evidence type="ECO:0000256" key="2">
    <source>
        <dbReference type="ARBA" id="ARBA00022908"/>
    </source>
</evidence>
<sequence>MADQFGCFMAYRLPAHLHRNRHGVLYFRLTVPAHIQAKIGQREIYRSLNTASVREAARAAQTLAIAFRAVFRELGREGMSEQEKTAQTRWEEFIQLPDLRLRLKNAGMQVALEEQQETLVQQENEIVNLKERHERDLEVAAMVKGVSVAPATASSRKTISEVWGAYKAEKIAAKAWKDGEDTAKYDHWPHIRAFIEIVGDKPIGTVTAEDVDHFQQQTLTNPDGGSSSNRKKRLERTGALFRWAKTKRQLTDDFRELFRFPGKIEEKHYLKFEQADLTALFESEDYQRHLFKTPSEYWLPLLGLFTGARLNELCQLTTDDIGNHEGVDTISILDEEIGKRLKTTASRRIIPIHSQLIQLGFLEFLGAASGRLFPELPENKARPGDFGKEPSRKFTDYRRQVGVGTDKYNADTGKWNGRSLKVFHSFRTTLISALRKAGVPKDRRTRLAGHEYEDTQDRNYAGGDVLTMFSMNMLKDDIERVSYEVGFAAYSTVSDRQRA</sequence>
<evidence type="ECO:0000256" key="1">
    <source>
        <dbReference type="ARBA" id="ARBA00008857"/>
    </source>
</evidence>
<evidence type="ECO:0000256" key="5">
    <source>
        <dbReference type="SAM" id="Coils"/>
    </source>
</evidence>
<organism evidence="7 8">
    <name type="scientific">Parasulfuritortus cantonensis</name>
    <dbReference type="NCBI Taxonomy" id="2528202"/>
    <lineage>
        <taxon>Bacteria</taxon>
        <taxon>Pseudomonadati</taxon>
        <taxon>Pseudomonadota</taxon>
        <taxon>Betaproteobacteria</taxon>
        <taxon>Nitrosomonadales</taxon>
        <taxon>Thiobacillaceae</taxon>
        <taxon>Parasulfuritortus</taxon>
    </lineage>
</organism>